<evidence type="ECO:0000256" key="1">
    <source>
        <dbReference type="SAM" id="MobiDB-lite"/>
    </source>
</evidence>
<dbReference type="Proteomes" id="UP000235672">
    <property type="component" value="Unassembled WGS sequence"/>
</dbReference>
<gene>
    <name evidence="2" type="ORF">NA56DRAFT_703617</name>
</gene>
<evidence type="ECO:0000313" key="3">
    <source>
        <dbReference type="Proteomes" id="UP000235672"/>
    </source>
</evidence>
<proteinExistence type="predicted"/>
<keyword evidence="3" id="KW-1185">Reference proteome</keyword>
<reference evidence="2 3" key="1">
    <citation type="submission" date="2016-05" db="EMBL/GenBank/DDBJ databases">
        <title>A degradative enzymes factory behind the ericoid mycorrhizal symbiosis.</title>
        <authorList>
            <consortium name="DOE Joint Genome Institute"/>
            <person name="Martino E."/>
            <person name="Morin E."/>
            <person name="Grelet G."/>
            <person name="Kuo A."/>
            <person name="Kohler A."/>
            <person name="Daghino S."/>
            <person name="Barry K."/>
            <person name="Choi C."/>
            <person name="Cichocki N."/>
            <person name="Clum A."/>
            <person name="Copeland A."/>
            <person name="Hainaut M."/>
            <person name="Haridas S."/>
            <person name="Labutti K."/>
            <person name="Lindquist E."/>
            <person name="Lipzen A."/>
            <person name="Khouja H.-R."/>
            <person name="Murat C."/>
            <person name="Ohm R."/>
            <person name="Olson A."/>
            <person name="Spatafora J."/>
            <person name="Veneault-Fourrey C."/>
            <person name="Henrissat B."/>
            <person name="Grigoriev I."/>
            <person name="Martin F."/>
            <person name="Perotto S."/>
        </authorList>
    </citation>
    <scope>NUCLEOTIDE SEQUENCE [LARGE SCALE GENOMIC DNA]</scope>
    <source>
        <strain evidence="2 3">UAMH 7357</strain>
    </source>
</reference>
<evidence type="ECO:0000313" key="2">
    <source>
        <dbReference type="EMBL" id="PMD21436.1"/>
    </source>
</evidence>
<accession>A0A2J6Q593</accession>
<sequence>MRAFVSLLLHEVTIESLEVLSPFIWPMRCVSGICLLITTPFCSSSLIRLSTCIDDNVVGLTNHEIATWSIRTMTRGEVPTPMHNNEGTCSRDQSRVDVSALPTGKTSYILRLEAPAKYPGMRLHALSRGSFPSIFSKSPRSSLKEGGAICTQPAKGMELNAGSSDL</sequence>
<dbReference type="EMBL" id="KZ613481">
    <property type="protein sequence ID" value="PMD21436.1"/>
    <property type="molecule type" value="Genomic_DNA"/>
</dbReference>
<name>A0A2J6Q593_9HELO</name>
<feature type="compositionally biased region" description="Polar residues" evidence="1">
    <location>
        <begin position="82"/>
        <end position="91"/>
    </location>
</feature>
<feature type="region of interest" description="Disordered" evidence="1">
    <location>
        <begin position="76"/>
        <end position="95"/>
    </location>
</feature>
<organism evidence="2 3">
    <name type="scientific">Hyaloscypha hepaticicola</name>
    <dbReference type="NCBI Taxonomy" id="2082293"/>
    <lineage>
        <taxon>Eukaryota</taxon>
        <taxon>Fungi</taxon>
        <taxon>Dikarya</taxon>
        <taxon>Ascomycota</taxon>
        <taxon>Pezizomycotina</taxon>
        <taxon>Leotiomycetes</taxon>
        <taxon>Helotiales</taxon>
        <taxon>Hyaloscyphaceae</taxon>
        <taxon>Hyaloscypha</taxon>
    </lineage>
</organism>
<dbReference type="AlphaFoldDB" id="A0A2J6Q593"/>
<protein>
    <submittedName>
        <fullName evidence="2">Uncharacterized protein</fullName>
    </submittedName>
</protein>